<dbReference type="Pfam" id="PF06042">
    <property type="entry name" value="NTP_transf_6"/>
    <property type="match status" value="1"/>
</dbReference>
<dbReference type="RefSeq" id="WP_229823346.1">
    <property type="nucleotide sequence ID" value="NZ_BMRC01000002.1"/>
</dbReference>
<keyword evidence="2" id="KW-1185">Reference proteome</keyword>
<protein>
    <submittedName>
        <fullName evidence="1">Nucleotidyltransferase family protein</fullName>
    </submittedName>
</protein>
<gene>
    <name evidence="1" type="ORF">ACFFV7_17930</name>
</gene>
<dbReference type="EMBL" id="JBHMEI010000013">
    <property type="protein sequence ID" value="MFB9203084.1"/>
    <property type="molecule type" value="Genomic_DNA"/>
</dbReference>
<dbReference type="PANTHER" id="PTHR39166:SF1">
    <property type="entry name" value="BLL1166 PROTEIN"/>
    <property type="match status" value="1"/>
</dbReference>
<evidence type="ECO:0000313" key="2">
    <source>
        <dbReference type="Proteomes" id="UP001589647"/>
    </source>
</evidence>
<organism evidence="1 2">
    <name type="scientific">Nonomuraea spiralis</name>
    <dbReference type="NCBI Taxonomy" id="46182"/>
    <lineage>
        <taxon>Bacteria</taxon>
        <taxon>Bacillati</taxon>
        <taxon>Actinomycetota</taxon>
        <taxon>Actinomycetes</taxon>
        <taxon>Streptosporangiales</taxon>
        <taxon>Streptosporangiaceae</taxon>
        <taxon>Nonomuraea</taxon>
    </lineage>
</organism>
<name>A0ABV5IH79_9ACTN</name>
<proteinExistence type="predicted"/>
<dbReference type="Proteomes" id="UP001589647">
    <property type="component" value="Unassembled WGS sequence"/>
</dbReference>
<dbReference type="PANTHER" id="PTHR39166">
    <property type="entry name" value="BLL1166 PROTEIN"/>
    <property type="match status" value="1"/>
</dbReference>
<sequence length="196" mass="21887">MRISRLPLDEQPAAVRAVLETNPSLVRVLGLARGLDLPGWWLAAGAVVQTIWNHVTGRPPGYGLKDYDLIYYDPSDLSWEAEDRAIRAGREMFGDLPVEIRNEARVHLWYESRFGVPCPPYEGSEDAIDSFPSTTGAVGVRLTPSGAWRIYAPYGVADAFNLVLRPNPRLATREVYEAKAARWSAAWPELTVLPWP</sequence>
<evidence type="ECO:0000313" key="1">
    <source>
        <dbReference type="EMBL" id="MFB9203084.1"/>
    </source>
</evidence>
<accession>A0ABV5IH79</accession>
<reference evidence="1 2" key="1">
    <citation type="submission" date="2024-09" db="EMBL/GenBank/DDBJ databases">
        <authorList>
            <person name="Sun Q."/>
            <person name="Mori K."/>
        </authorList>
    </citation>
    <scope>NUCLEOTIDE SEQUENCE [LARGE SCALE GENOMIC DNA]</scope>
    <source>
        <strain evidence="1 2">CCM 3426</strain>
    </source>
</reference>
<comment type="caution">
    <text evidence="1">The sequence shown here is derived from an EMBL/GenBank/DDBJ whole genome shotgun (WGS) entry which is preliminary data.</text>
</comment>
<dbReference type="InterPro" id="IPR009267">
    <property type="entry name" value="NTP_transf_6"/>
</dbReference>